<dbReference type="Gene3D" id="3.40.710.10">
    <property type="entry name" value="DD-peptidase/beta-lactamase superfamily"/>
    <property type="match status" value="1"/>
</dbReference>
<dbReference type="PANTHER" id="PTHR43319:SF3">
    <property type="entry name" value="BETA-LACTAMASE-RELATED DOMAIN-CONTAINING PROTEIN"/>
    <property type="match status" value="1"/>
</dbReference>
<dbReference type="InterPro" id="IPR052907">
    <property type="entry name" value="Beta-lactamase/esterase"/>
</dbReference>
<evidence type="ECO:0000313" key="2">
    <source>
        <dbReference type="EMBL" id="NKZ07099.1"/>
    </source>
</evidence>
<dbReference type="AlphaFoldDB" id="A0A846Z2E5"/>
<feature type="domain" description="Beta-lactamase-related" evidence="1">
    <location>
        <begin position="1"/>
        <end position="55"/>
    </location>
</feature>
<name>A0A846Z2E5_9ACTN</name>
<protein>
    <submittedName>
        <fullName evidence="2">Beta-lactamase family protein</fullName>
    </submittedName>
</protein>
<organism evidence="2 3">
    <name type="scientific">Actinomadura latina</name>
    <dbReference type="NCBI Taxonomy" id="163603"/>
    <lineage>
        <taxon>Bacteria</taxon>
        <taxon>Bacillati</taxon>
        <taxon>Actinomycetota</taxon>
        <taxon>Actinomycetes</taxon>
        <taxon>Streptosporangiales</taxon>
        <taxon>Thermomonosporaceae</taxon>
        <taxon>Actinomadura</taxon>
    </lineage>
</organism>
<accession>A0A846Z2E5</accession>
<reference evidence="2 3" key="1">
    <citation type="submission" date="2020-04" db="EMBL/GenBank/DDBJ databases">
        <title>MicrobeNet Type strains.</title>
        <authorList>
            <person name="Nicholson A.C."/>
        </authorList>
    </citation>
    <scope>NUCLEOTIDE SEQUENCE [LARGE SCALE GENOMIC DNA]</scope>
    <source>
        <strain evidence="2 3">ATCC BAA-277</strain>
    </source>
</reference>
<proteinExistence type="predicted"/>
<sequence length="69" mass="7257">MCARIADLRPLWRPGAATGFHVLTFGFVLGEVVGRVTGRPASAVLRDELAVPLGVPGDLCFGVPTAKPR</sequence>
<dbReference type="EMBL" id="JAAXPI010000047">
    <property type="protein sequence ID" value="NKZ07099.1"/>
    <property type="molecule type" value="Genomic_DNA"/>
</dbReference>
<dbReference type="Pfam" id="PF00144">
    <property type="entry name" value="Beta-lactamase"/>
    <property type="match status" value="1"/>
</dbReference>
<comment type="caution">
    <text evidence="2">The sequence shown here is derived from an EMBL/GenBank/DDBJ whole genome shotgun (WGS) entry which is preliminary data.</text>
</comment>
<dbReference type="InterPro" id="IPR001466">
    <property type="entry name" value="Beta-lactam-related"/>
</dbReference>
<dbReference type="SUPFAM" id="SSF56601">
    <property type="entry name" value="beta-lactamase/transpeptidase-like"/>
    <property type="match status" value="1"/>
</dbReference>
<evidence type="ECO:0000313" key="3">
    <source>
        <dbReference type="Proteomes" id="UP000579250"/>
    </source>
</evidence>
<dbReference type="Proteomes" id="UP000579250">
    <property type="component" value="Unassembled WGS sequence"/>
</dbReference>
<keyword evidence="3" id="KW-1185">Reference proteome</keyword>
<dbReference type="PANTHER" id="PTHR43319">
    <property type="entry name" value="BETA-LACTAMASE-RELATED"/>
    <property type="match status" value="1"/>
</dbReference>
<dbReference type="InterPro" id="IPR012338">
    <property type="entry name" value="Beta-lactam/transpept-like"/>
</dbReference>
<evidence type="ECO:0000259" key="1">
    <source>
        <dbReference type="Pfam" id="PF00144"/>
    </source>
</evidence>
<gene>
    <name evidence="2" type="ORF">HGB48_25645</name>
</gene>